<sequence>MTEAALTGTDDDLRELATWLRDEDELRGRVRLRDAPIREGEMGAAIDALTIALGGGGAGAGAVMIRSVFTYLSTRRKAVVLDLDLKDGDKHVKVKLTNDSNVDEVLAQVDKFFDK</sequence>
<dbReference type="Pfam" id="PF19953">
    <property type="entry name" value="EACC1"/>
    <property type="match status" value="1"/>
</dbReference>
<evidence type="ECO:0000313" key="2">
    <source>
        <dbReference type="Proteomes" id="UP000282454"/>
    </source>
</evidence>
<keyword evidence="2" id="KW-1185">Reference proteome</keyword>
<reference evidence="1 2" key="1">
    <citation type="submission" date="2018-10" db="EMBL/GenBank/DDBJ databases">
        <title>Genomic Encyclopedia of Archaeal and Bacterial Type Strains, Phase II (KMG-II): from individual species to whole genera.</title>
        <authorList>
            <person name="Goeker M."/>
        </authorList>
    </citation>
    <scope>NUCLEOTIDE SEQUENCE [LARGE SCALE GENOMIC DNA]</scope>
    <source>
        <strain evidence="1 2">DSM 45657</strain>
    </source>
</reference>
<gene>
    <name evidence="1" type="ORF">CLV68_6034</name>
</gene>
<dbReference type="EMBL" id="RCDD01000008">
    <property type="protein sequence ID" value="RLK54033.1"/>
    <property type="molecule type" value="Genomic_DNA"/>
</dbReference>
<accession>A0A421AVU9</accession>
<evidence type="ECO:0000313" key="1">
    <source>
        <dbReference type="EMBL" id="RLK54033.1"/>
    </source>
</evidence>
<name>A0A421AVU9_9PSEU</name>
<comment type="caution">
    <text evidence="1">The sequence shown here is derived from an EMBL/GenBank/DDBJ whole genome shotgun (WGS) entry which is preliminary data.</text>
</comment>
<organism evidence="1 2">
    <name type="scientific">Actinokineospora cianjurensis</name>
    <dbReference type="NCBI Taxonomy" id="585224"/>
    <lineage>
        <taxon>Bacteria</taxon>
        <taxon>Bacillati</taxon>
        <taxon>Actinomycetota</taxon>
        <taxon>Actinomycetes</taxon>
        <taxon>Pseudonocardiales</taxon>
        <taxon>Pseudonocardiaceae</taxon>
        <taxon>Actinokineospora</taxon>
    </lineage>
</organism>
<dbReference type="InterPro" id="IPR045428">
    <property type="entry name" value="EACC1"/>
</dbReference>
<dbReference type="OrthoDB" id="3400184at2"/>
<dbReference type="RefSeq" id="WP_121394349.1">
    <property type="nucleotide sequence ID" value="NZ_RCDD01000008.1"/>
</dbReference>
<dbReference type="Proteomes" id="UP000282454">
    <property type="component" value="Unassembled WGS sequence"/>
</dbReference>
<protein>
    <submittedName>
        <fullName evidence="1">Uncharacterized protein</fullName>
    </submittedName>
</protein>
<dbReference type="AlphaFoldDB" id="A0A421AVU9"/>
<proteinExistence type="predicted"/>